<name>A0A0J6W278_MYCCU</name>
<organism evidence="2 3">
    <name type="scientific">Mycolicibacterium chubuense</name>
    <name type="common">Mycobacterium chubuense</name>
    <dbReference type="NCBI Taxonomy" id="1800"/>
    <lineage>
        <taxon>Bacteria</taxon>
        <taxon>Bacillati</taxon>
        <taxon>Actinomycetota</taxon>
        <taxon>Actinomycetes</taxon>
        <taxon>Mycobacteriales</taxon>
        <taxon>Mycobacteriaceae</taxon>
        <taxon>Mycolicibacterium</taxon>
    </lineage>
</organism>
<protein>
    <submittedName>
        <fullName evidence="2">Uncharacterized protein</fullName>
    </submittedName>
</protein>
<feature type="compositionally biased region" description="Low complexity" evidence="1">
    <location>
        <begin position="39"/>
        <end position="61"/>
    </location>
</feature>
<accession>A0A0J6W278</accession>
<evidence type="ECO:0000313" key="3">
    <source>
        <dbReference type="Proteomes" id="UP000036176"/>
    </source>
</evidence>
<comment type="caution">
    <text evidence="2">The sequence shown here is derived from an EMBL/GenBank/DDBJ whole genome shotgun (WGS) entry which is preliminary data.</text>
</comment>
<feature type="compositionally biased region" description="Low complexity" evidence="1">
    <location>
        <begin position="197"/>
        <end position="207"/>
    </location>
</feature>
<dbReference type="PATRIC" id="fig|1800.3.peg.3530"/>
<evidence type="ECO:0000256" key="1">
    <source>
        <dbReference type="SAM" id="MobiDB-lite"/>
    </source>
</evidence>
<dbReference type="EMBL" id="JYNX01000045">
    <property type="protein sequence ID" value="KMO75843.1"/>
    <property type="molecule type" value="Genomic_DNA"/>
</dbReference>
<gene>
    <name evidence="2" type="ORF">MCHUDSM44219_03510</name>
</gene>
<feature type="compositionally biased region" description="Low complexity" evidence="1">
    <location>
        <begin position="94"/>
        <end position="168"/>
    </location>
</feature>
<feature type="compositionally biased region" description="Gly residues" evidence="1">
    <location>
        <begin position="84"/>
        <end position="93"/>
    </location>
</feature>
<evidence type="ECO:0000313" key="2">
    <source>
        <dbReference type="EMBL" id="KMO75843.1"/>
    </source>
</evidence>
<proteinExistence type="predicted"/>
<sequence>MAAGVAAPPVPAATGTVSRGALIGAPVPAAGNPTPGIVSITSGSNGTSTGGRVPTGPLPRRGGPPGRGTPTGRSLPPPALDGLGAPGGSGSSSGHGQPCPQSLPPSLQHGRVGSSASSDFGSRSVFSWSGGSALSRSGSSAAGAAGSASGCASAPVARAGASALSSAPPVAPAPVAPAESAGSAYAVGVPVPPAQTPPATRQAAAAVRAREPTSSPPLQGSGIENARDCVDSCTGRSLLTAVIPPVPGHTRAAAFPER</sequence>
<keyword evidence="3" id="KW-1185">Reference proteome</keyword>
<dbReference type="AlphaFoldDB" id="A0A0J6W278"/>
<reference evidence="2 3" key="1">
    <citation type="journal article" date="2015" name="Genome Biol. Evol.">
        <title>Characterization of Three Mycobacterium spp. with Potential Use in Bioremediation by Genome Sequencing and Comparative Genomics.</title>
        <authorList>
            <person name="Das S."/>
            <person name="Pettersson B.M."/>
            <person name="Behra P.R."/>
            <person name="Ramesh M."/>
            <person name="Dasgupta S."/>
            <person name="Bhattacharya A."/>
            <person name="Kirsebom L.A."/>
        </authorList>
    </citation>
    <scope>NUCLEOTIDE SEQUENCE [LARGE SCALE GENOMIC DNA]</scope>
    <source>
        <strain evidence="2 3">DSM 44219</strain>
    </source>
</reference>
<feature type="region of interest" description="Disordered" evidence="1">
    <location>
        <begin position="23"/>
        <end position="227"/>
    </location>
</feature>
<dbReference type="Proteomes" id="UP000036176">
    <property type="component" value="Unassembled WGS sequence"/>
</dbReference>